<dbReference type="InterPro" id="IPR016187">
    <property type="entry name" value="CTDL_fold"/>
</dbReference>
<keyword evidence="3" id="KW-0430">Lectin</keyword>
<dbReference type="GO" id="GO:0030246">
    <property type="term" value="F:carbohydrate binding"/>
    <property type="evidence" value="ECO:0007669"/>
    <property type="project" value="UniProtKB-KW"/>
</dbReference>
<accession>K7FWL5</accession>
<dbReference type="GeneTree" id="ENSGT00940000161814"/>
<dbReference type="SMART" id="SM00034">
    <property type="entry name" value="CLECT"/>
    <property type="match status" value="1"/>
</dbReference>
<dbReference type="PANTHER" id="PTHR22803">
    <property type="entry name" value="MANNOSE, PHOSPHOLIPASE, LECTIN RECEPTOR RELATED"/>
    <property type="match status" value="1"/>
</dbReference>
<evidence type="ECO:0000259" key="5">
    <source>
        <dbReference type="PROSITE" id="PS50041"/>
    </source>
</evidence>
<dbReference type="Proteomes" id="UP000007267">
    <property type="component" value="Unassembled WGS sequence"/>
</dbReference>
<dbReference type="OMA" id="CNTRNAY"/>
<evidence type="ECO:0000256" key="1">
    <source>
        <dbReference type="ARBA" id="ARBA00004613"/>
    </source>
</evidence>
<keyword evidence="2" id="KW-0964">Secreted</keyword>
<evidence type="ECO:0000313" key="6">
    <source>
        <dbReference type="Ensembl" id="ENSPSIP00000012425.1"/>
    </source>
</evidence>
<evidence type="ECO:0000256" key="2">
    <source>
        <dbReference type="ARBA" id="ARBA00022525"/>
    </source>
</evidence>
<dbReference type="eggNOG" id="KOG4297">
    <property type="taxonomic scope" value="Eukaryota"/>
</dbReference>
<reference evidence="6" key="3">
    <citation type="submission" date="2025-08" db="UniProtKB">
        <authorList>
            <consortium name="Ensembl"/>
        </authorList>
    </citation>
    <scope>IDENTIFICATION</scope>
</reference>
<comment type="subcellular location">
    <subcellularLocation>
        <location evidence="1">Secreted</location>
    </subcellularLocation>
</comment>
<dbReference type="SUPFAM" id="SSF56436">
    <property type="entry name" value="C-type lectin-like"/>
    <property type="match status" value="1"/>
</dbReference>
<reference evidence="7" key="1">
    <citation type="submission" date="2011-10" db="EMBL/GenBank/DDBJ databases">
        <authorList>
            <consortium name="Soft-shell Turtle Genome Consortium"/>
        </authorList>
    </citation>
    <scope>NUCLEOTIDE SEQUENCE [LARGE SCALE GENOMIC DNA]</scope>
    <source>
        <strain evidence="7">Daiwa-1</strain>
    </source>
</reference>
<evidence type="ECO:0000313" key="7">
    <source>
        <dbReference type="Proteomes" id="UP000007267"/>
    </source>
</evidence>
<dbReference type="PRINTS" id="PR01504">
    <property type="entry name" value="PNCREATITSAP"/>
</dbReference>
<dbReference type="EMBL" id="AGCU01120128">
    <property type="status" value="NOT_ANNOTATED_CDS"/>
    <property type="molecule type" value="Genomic_DNA"/>
</dbReference>
<evidence type="ECO:0000256" key="4">
    <source>
        <dbReference type="ARBA" id="ARBA00023157"/>
    </source>
</evidence>
<proteinExistence type="predicted"/>
<dbReference type="InterPro" id="IPR016186">
    <property type="entry name" value="C-type_lectin-like/link_sf"/>
</dbReference>
<dbReference type="Gene3D" id="3.10.100.10">
    <property type="entry name" value="Mannose-Binding Protein A, subunit A"/>
    <property type="match status" value="1"/>
</dbReference>
<dbReference type="Ensembl" id="ENSPSIT00000012486.1">
    <property type="protein sequence ID" value="ENSPSIP00000012425.1"/>
    <property type="gene ID" value="ENSPSIG00000011069.1"/>
</dbReference>
<dbReference type="PROSITE" id="PS00615">
    <property type="entry name" value="C_TYPE_LECTIN_1"/>
    <property type="match status" value="1"/>
</dbReference>
<dbReference type="AlphaFoldDB" id="K7FWL5"/>
<feature type="domain" description="C-type lectin" evidence="5">
    <location>
        <begin position="23"/>
        <end position="143"/>
    </location>
</feature>
<dbReference type="FunFam" id="3.10.100.10:FF:000015">
    <property type="entry name" value="C-type lectin Cal"/>
    <property type="match status" value="1"/>
</dbReference>
<keyword evidence="7" id="KW-1185">Reference proteome</keyword>
<dbReference type="PROSITE" id="PS50041">
    <property type="entry name" value="C_TYPE_LECTIN_2"/>
    <property type="match status" value="1"/>
</dbReference>
<name>K7FWL5_PELSI</name>
<reference evidence="7" key="2">
    <citation type="journal article" date="2013" name="Nat. Genet.">
        <title>The draft genomes of soft-shell turtle and green sea turtle yield insights into the development and evolution of the turtle-specific body plan.</title>
        <authorList>
            <person name="Wang Z."/>
            <person name="Pascual-Anaya J."/>
            <person name="Zadissa A."/>
            <person name="Li W."/>
            <person name="Niimura Y."/>
            <person name="Huang Z."/>
            <person name="Li C."/>
            <person name="White S."/>
            <person name="Xiong Z."/>
            <person name="Fang D."/>
            <person name="Wang B."/>
            <person name="Ming Y."/>
            <person name="Chen Y."/>
            <person name="Zheng Y."/>
            <person name="Kuraku S."/>
            <person name="Pignatelli M."/>
            <person name="Herrero J."/>
            <person name="Beal K."/>
            <person name="Nozawa M."/>
            <person name="Li Q."/>
            <person name="Wang J."/>
            <person name="Zhang H."/>
            <person name="Yu L."/>
            <person name="Shigenobu S."/>
            <person name="Wang J."/>
            <person name="Liu J."/>
            <person name="Flicek P."/>
            <person name="Searle S."/>
            <person name="Wang J."/>
            <person name="Kuratani S."/>
            <person name="Yin Y."/>
            <person name="Aken B."/>
            <person name="Zhang G."/>
            <person name="Irie N."/>
        </authorList>
    </citation>
    <scope>NUCLEOTIDE SEQUENCE [LARGE SCALE GENOMIC DNA]</scope>
    <source>
        <strain evidence="7">Daiwa-1</strain>
    </source>
</reference>
<dbReference type="InterPro" id="IPR050111">
    <property type="entry name" value="C-type_lectin/snaclec_domain"/>
</dbReference>
<dbReference type="EMBL" id="AGCU01120127">
    <property type="status" value="NOT_ANNOTATED_CDS"/>
    <property type="molecule type" value="Genomic_DNA"/>
</dbReference>
<evidence type="ECO:0000256" key="3">
    <source>
        <dbReference type="ARBA" id="ARBA00022734"/>
    </source>
</evidence>
<reference evidence="6" key="4">
    <citation type="submission" date="2025-09" db="UniProtKB">
        <authorList>
            <consortium name="Ensembl"/>
        </authorList>
    </citation>
    <scope>IDENTIFICATION</scope>
</reference>
<organism evidence="6 7">
    <name type="scientific">Pelodiscus sinensis</name>
    <name type="common">Chinese softshell turtle</name>
    <name type="synonym">Trionyx sinensis</name>
    <dbReference type="NCBI Taxonomy" id="13735"/>
    <lineage>
        <taxon>Eukaryota</taxon>
        <taxon>Metazoa</taxon>
        <taxon>Chordata</taxon>
        <taxon>Craniata</taxon>
        <taxon>Vertebrata</taxon>
        <taxon>Euteleostomi</taxon>
        <taxon>Archelosauria</taxon>
        <taxon>Testudinata</taxon>
        <taxon>Testudines</taxon>
        <taxon>Cryptodira</taxon>
        <taxon>Trionychia</taxon>
        <taxon>Trionychidae</taxon>
        <taxon>Pelodiscus</taxon>
    </lineage>
</organism>
<dbReference type="Pfam" id="PF00059">
    <property type="entry name" value="Lectin_C"/>
    <property type="match status" value="1"/>
</dbReference>
<dbReference type="InterPro" id="IPR018378">
    <property type="entry name" value="C-type_lectin_CS"/>
</dbReference>
<dbReference type="GO" id="GO:0005576">
    <property type="term" value="C:extracellular region"/>
    <property type="evidence" value="ECO:0007669"/>
    <property type="project" value="UniProtKB-SubCell"/>
</dbReference>
<sequence>GAIKSARSPDWIGDKLHSLSPWLGSHCYGYYRDSVTWLAAEVQCENHHPGAHLASILNDAERDALGQYLSKMTSGDVWIGLHNPCKGKTWLWSDGSRFHYTTWVPNEPNNLGGKEYCGEVYASTGYKNWNDIPCEKKNTYVCKY</sequence>
<dbReference type="InterPro" id="IPR001304">
    <property type="entry name" value="C-type_lectin-like"/>
</dbReference>
<dbReference type="HOGENOM" id="CLU_049894_10_3_1"/>
<keyword evidence="4" id="KW-1015">Disulfide bond</keyword>
<protein>
    <submittedName>
        <fullName evidence="6">C-type lectin BfL-2-like</fullName>
    </submittedName>
</protein>